<keyword evidence="2 5" id="KW-0853">WD repeat</keyword>
<feature type="domain" description="WDHD1/CFT4 second beta-propeller" evidence="7">
    <location>
        <begin position="381"/>
        <end position="667"/>
    </location>
</feature>
<dbReference type="GO" id="GO:0006261">
    <property type="term" value="P:DNA-templated DNA replication"/>
    <property type="evidence" value="ECO:0007669"/>
    <property type="project" value="TreeGrafter"/>
</dbReference>
<dbReference type="GO" id="GO:0043596">
    <property type="term" value="C:nuclear replication fork"/>
    <property type="evidence" value="ECO:0007669"/>
    <property type="project" value="TreeGrafter"/>
</dbReference>
<evidence type="ECO:0000259" key="9">
    <source>
        <dbReference type="Pfam" id="PF24817"/>
    </source>
</evidence>
<dbReference type="InterPro" id="IPR015943">
    <property type="entry name" value="WD40/YVTN_repeat-like_dom_sf"/>
</dbReference>
<keyword evidence="3" id="KW-0677">Repeat</keyword>
<evidence type="ECO:0000256" key="5">
    <source>
        <dbReference type="PROSITE-ProRule" id="PRU00221"/>
    </source>
</evidence>
<evidence type="ECO:0000256" key="1">
    <source>
        <dbReference type="ARBA" id="ARBA00004123"/>
    </source>
</evidence>
<feature type="compositionally biased region" description="Polar residues" evidence="6">
    <location>
        <begin position="857"/>
        <end position="873"/>
    </location>
</feature>
<accession>A0A4S4KIC8</accession>
<keyword evidence="4" id="KW-0539">Nucleus</keyword>
<dbReference type="PANTHER" id="PTHR19932">
    <property type="entry name" value="WD REPEAT AND HMG-BOX DNA BINDING PROTEIN"/>
    <property type="match status" value="1"/>
</dbReference>
<dbReference type="InterPro" id="IPR001680">
    <property type="entry name" value="WD40_rpt"/>
</dbReference>
<organism evidence="10 11">
    <name type="scientific">Hermanssonia centrifuga</name>
    <dbReference type="NCBI Taxonomy" id="98765"/>
    <lineage>
        <taxon>Eukaryota</taxon>
        <taxon>Fungi</taxon>
        <taxon>Dikarya</taxon>
        <taxon>Basidiomycota</taxon>
        <taxon>Agaricomycotina</taxon>
        <taxon>Agaricomycetes</taxon>
        <taxon>Polyporales</taxon>
        <taxon>Meruliaceae</taxon>
        <taxon>Hermanssonia</taxon>
    </lineage>
</organism>
<feature type="region of interest" description="Disordered" evidence="6">
    <location>
        <begin position="796"/>
        <end position="1040"/>
    </location>
</feature>
<evidence type="ECO:0000313" key="11">
    <source>
        <dbReference type="Proteomes" id="UP000309038"/>
    </source>
</evidence>
<dbReference type="Pfam" id="PF24817">
    <property type="entry name" value="WD40_WDHD1_1st"/>
    <property type="match status" value="1"/>
</dbReference>
<feature type="repeat" description="WD" evidence="5">
    <location>
        <begin position="135"/>
        <end position="176"/>
    </location>
</feature>
<evidence type="ECO:0000256" key="6">
    <source>
        <dbReference type="SAM" id="MobiDB-lite"/>
    </source>
</evidence>
<evidence type="ECO:0000256" key="4">
    <source>
        <dbReference type="ARBA" id="ARBA00023242"/>
    </source>
</evidence>
<proteinExistence type="predicted"/>
<dbReference type="PROSITE" id="PS50082">
    <property type="entry name" value="WD_REPEATS_2"/>
    <property type="match status" value="2"/>
</dbReference>
<dbReference type="EMBL" id="SGPJ01000136">
    <property type="protein sequence ID" value="THG98074.1"/>
    <property type="molecule type" value="Genomic_DNA"/>
</dbReference>
<feature type="compositionally biased region" description="Low complexity" evidence="6">
    <location>
        <begin position="279"/>
        <end position="292"/>
    </location>
</feature>
<dbReference type="PROSITE" id="PS00678">
    <property type="entry name" value="WD_REPEATS_1"/>
    <property type="match status" value="1"/>
</dbReference>
<feature type="compositionally biased region" description="Acidic residues" evidence="6">
    <location>
        <begin position="1018"/>
        <end position="1028"/>
    </location>
</feature>
<keyword evidence="11" id="KW-1185">Reference proteome</keyword>
<gene>
    <name evidence="10" type="ORF">EW026_g4048</name>
</gene>
<evidence type="ECO:0000259" key="7">
    <source>
        <dbReference type="Pfam" id="PF12341"/>
    </source>
</evidence>
<dbReference type="GO" id="GO:0000278">
    <property type="term" value="P:mitotic cell cycle"/>
    <property type="evidence" value="ECO:0007669"/>
    <property type="project" value="TreeGrafter"/>
</dbReference>
<evidence type="ECO:0000256" key="3">
    <source>
        <dbReference type="ARBA" id="ARBA00022737"/>
    </source>
</evidence>
<comment type="subcellular location">
    <subcellularLocation>
        <location evidence="1">Nucleus</location>
    </subcellularLocation>
</comment>
<dbReference type="GO" id="GO:0003682">
    <property type="term" value="F:chromatin binding"/>
    <property type="evidence" value="ECO:0007669"/>
    <property type="project" value="TreeGrafter"/>
</dbReference>
<feature type="domain" description="WDHD1/CFT4 helical bundle" evidence="8">
    <location>
        <begin position="678"/>
        <end position="772"/>
    </location>
</feature>
<name>A0A4S4KIC8_9APHY</name>
<feature type="compositionally biased region" description="Basic and acidic residues" evidence="6">
    <location>
        <begin position="988"/>
        <end position="1000"/>
    </location>
</feature>
<evidence type="ECO:0000256" key="2">
    <source>
        <dbReference type="ARBA" id="ARBA00022574"/>
    </source>
</evidence>
<feature type="compositionally biased region" description="Low complexity" evidence="6">
    <location>
        <begin position="1001"/>
        <end position="1017"/>
    </location>
</feature>
<dbReference type="Gene3D" id="2.130.10.10">
    <property type="entry name" value="YVTN repeat-like/Quinoprotein amine dehydrogenase"/>
    <property type="match status" value="2"/>
</dbReference>
<dbReference type="InterPro" id="IPR057646">
    <property type="entry name" value="WD40_WDHD1_1st"/>
</dbReference>
<feature type="domain" description="WDHD1 first WD40" evidence="9">
    <location>
        <begin position="9"/>
        <end position="188"/>
    </location>
</feature>
<dbReference type="Pfam" id="PF20946">
    <property type="entry name" value="Ctf4_C"/>
    <property type="match status" value="1"/>
</dbReference>
<dbReference type="PANTHER" id="PTHR19932:SF10">
    <property type="entry name" value="WD REPEAT AND HMG-BOX DNA-BINDING PROTEIN 1"/>
    <property type="match status" value="1"/>
</dbReference>
<dbReference type="InterPro" id="IPR036322">
    <property type="entry name" value="WD40_repeat_dom_sf"/>
</dbReference>
<feature type="region of interest" description="Disordered" evidence="6">
    <location>
        <begin position="278"/>
        <end position="313"/>
    </location>
</feature>
<dbReference type="SUPFAM" id="SSF50978">
    <property type="entry name" value="WD40 repeat-like"/>
    <property type="match status" value="1"/>
</dbReference>
<dbReference type="Proteomes" id="UP000309038">
    <property type="component" value="Unassembled WGS sequence"/>
</dbReference>
<evidence type="ECO:0000313" key="10">
    <source>
        <dbReference type="EMBL" id="THG98074.1"/>
    </source>
</evidence>
<feature type="repeat" description="WD" evidence="5">
    <location>
        <begin position="8"/>
        <end position="42"/>
    </location>
</feature>
<dbReference type="InterPro" id="IPR048591">
    <property type="entry name" value="WDHD1/CFT4_hel"/>
</dbReference>
<comment type="caution">
    <text evidence="10">The sequence shown here is derived from an EMBL/GenBank/DDBJ whole genome shotgun (WGS) entry which is preliminary data.</text>
</comment>
<dbReference type="SMART" id="SM00320">
    <property type="entry name" value="WD40"/>
    <property type="match status" value="5"/>
</dbReference>
<feature type="compositionally biased region" description="Polar residues" evidence="6">
    <location>
        <begin position="975"/>
        <end position="985"/>
    </location>
</feature>
<reference evidence="10 11" key="1">
    <citation type="submission" date="2019-02" db="EMBL/GenBank/DDBJ databases">
        <title>Genome sequencing of the rare red list fungi Phlebia centrifuga.</title>
        <authorList>
            <person name="Buettner E."/>
            <person name="Kellner H."/>
        </authorList>
    </citation>
    <scope>NUCLEOTIDE SEQUENCE [LARGE SCALE GENOMIC DNA]</scope>
    <source>
        <strain evidence="10 11">DSM 108282</strain>
    </source>
</reference>
<evidence type="ECO:0000259" key="8">
    <source>
        <dbReference type="Pfam" id="PF20946"/>
    </source>
</evidence>
<sequence>MSSNALINSAHASGNTCLAFSRDGRNIYTGGADALVRIWKTELGTDQEPDAALEAGEAVTTIDAGNNCWLSGSEDADVRKYAKGKPDFEALVTGATGVPIRCVAVDPKGTRVAVSSDETVIKVVDLHDTNKIMLLRGHTKAVRRVSWHPSGSLLTSCGADGKIIVWDVSEDEAKEVKVIEGVIPAVSDSQSDWTKSSTYSDDASSGPVTAMAMSVNGVYLASASKAGLFIWSTQNRRMMFRYQGALSSPLTQLAWSPSANLLAWTDHDGVLTRWPDLVPSSAPSPTKSTPSAGLATLPKKRQGTPTLFDMDADEDSNTTKQVDLDMDDDIDAGLGGGVDGMDEDWIVDDVGGMDDDPEEKRWTGVGAGVKEMVSVTKAQPAFQPGSTPLESKKRYLAYNMIGVIEVTDQDTHHVVNVEFHDRSARKGYHFTDHFKYDLAALGERGAVYACQPESDHAAHITYKPYGTWASQSEWTYDLPSSTKVLGVAAGGTPPTKSLREKSDADIQGNGNVVIATSDGELVFLTGSGVESECVFVVTRDGSTSMDGSQNLTGRLIKFDDFCLLQKDALPLAKGHTLKWVGVTEEGAPAIYDSAGVLHALPRFRIPLSATWTRLLNTQTLDRREGKDESYWPVGVSGETFMCLILKGRQEHPSFPRPLIQELPLRLPFKRNYPQGGPSEEHLARESLFLDILRDALGDGLTTDEISHRELALDKEIIQLIQSACKADQLSRAIDLTKLLHHNASFDMAIKVAGFYHLIGLQEKMEALKDDREDADRLVVAREKRRERTRDFAAIPAPRAPIPEPSRRKPFQDFHPPPAIRRPGLDRATPAPAPVKPVVPNRFQVPEPPSFVNDSDDFQSSAADWSTEYSSQTQDGKRKRSVDPDVAPLVENTGVKRRAMEEMPDSRTPQTKSNPFARKPGADNNRNPFARGGETNMPVQKSESFFVKVDAAETEKTKRSSAAKGKGKERKETGRQTTLFGFSSAPQPAEKKGASKKKLNEDSQTTATSSTEETQQETQDTDVTMDESQDQTQLDEEHSQVPTEIDEFASGQDLEVSISFCPVSFGREEMTRDSRVVQNP</sequence>
<dbReference type="InterPro" id="IPR019775">
    <property type="entry name" value="WD40_repeat_CS"/>
</dbReference>
<protein>
    <submittedName>
        <fullName evidence="10">Uncharacterized protein</fullName>
    </submittedName>
</protein>
<dbReference type="AlphaFoldDB" id="A0A4S4KIC8"/>
<dbReference type="Pfam" id="PF12341">
    <property type="entry name" value="Mcl1_mid"/>
    <property type="match status" value="1"/>
</dbReference>
<feature type="compositionally biased region" description="Basic residues" evidence="6">
    <location>
        <begin position="958"/>
        <end position="967"/>
    </location>
</feature>
<dbReference type="PROSITE" id="PS50294">
    <property type="entry name" value="WD_REPEATS_REGION"/>
    <property type="match status" value="2"/>
</dbReference>
<dbReference type="GO" id="GO:0006281">
    <property type="term" value="P:DNA repair"/>
    <property type="evidence" value="ECO:0007669"/>
    <property type="project" value="TreeGrafter"/>
</dbReference>
<dbReference type="InterPro" id="IPR022100">
    <property type="entry name" value="WDHD1/CFT4_beta-prop_2nd"/>
</dbReference>